<reference evidence="2 3" key="1">
    <citation type="submission" date="2024-05" db="EMBL/GenBank/DDBJ databases">
        <title>Sinomonas sp. nov., isolated from a waste landfill.</title>
        <authorList>
            <person name="Zhao Y."/>
        </authorList>
    </citation>
    <scope>NUCLEOTIDE SEQUENCE [LARGE SCALE GENOMIC DNA]</scope>
    <source>
        <strain evidence="2 3">CCTCC AB2014300</strain>
    </source>
</reference>
<comment type="caution">
    <text evidence="2">The sequence shown here is derived from an EMBL/GenBank/DDBJ whole genome shotgun (WGS) entry which is preliminary data.</text>
</comment>
<dbReference type="InterPro" id="IPR011990">
    <property type="entry name" value="TPR-like_helical_dom_sf"/>
</dbReference>
<gene>
    <name evidence="2" type="ORF">ABCQ75_01280</name>
</gene>
<keyword evidence="3" id="KW-1185">Reference proteome</keyword>
<evidence type="ECO:0000313" key="2">
    <source>
        <dbReference type="EMBL" id="MEN2743169.1"/>
    </source>
</evidence>
<keyword evidence="1" id="KW-0812">Transmembrane</keyword>
<evidence type="ECO:0000256" key="1">
    <source>
        <dbReference type="SAM" id="Phobius"/>
    </source>
</evidence>
<accession>A0ABU9WVG4</accession>
<feature type="transmembrane region" description="Helical" evidence="1">
    <location>
        <begin position="17"/>
        <end position="34"/>
    </location>
</feature>
<evidence type="ECO:0008006" key="4">
    <source>
        <dbReference type="Google" id="ProtNLM"/>
    </source>
</evidence>
<keyword evidence="1" id="KW-0472">Membrane</keyword>
<keyword evidence="1" id="KW-1133">Transmembrane helix</keyword>
<dbReference type="EMBL" id="JBDFRB010000001">
    <property type="protein sequence ID" value="MEN2743169.1"/>
    <property type="molecule type" value="Genomic_DNA"/>
</dbReference>
<dbReference type="SUPFAM" id="SSF48452">
    <property type="entry name" value="TPR-like"/>
    <property type="match status" value="1"/>
</dbReference>
<organism evidence="2 3">
    <name type="scientific">Sinomonas halotolerans</name>
    <dbReference type="NCBI Taxonomy" id="1644133"/>
    <lineage>
        <taxon>Bacteria</taxon>
        <taxon>Bacillati</taxon>
        <taxon>Actinomycetota</taxon>
        <taxon>Actinomycetes</taxon>
        <taxon>Micrococcales</taxon>
        <taxon>Micrococcaceae</taxon>
        <taxon>Sinomonas</taxon>
    </lineage>
</organism>
<dbReference type="Gene3D" id="1.25.40.10">
    <property type="entry name" value="Tetratricopeptide repeat domain"/>
    <property type="match status" value="1"/>
</dbReference>
<sequence>MNGQGTLDWLRTHRTKIGVAAVSLLLVFYLVVTFDRARILLLDPEPIAKAIGAAYLVLPVVGAWALVRELAFGASLEKLGRELDAEGGLPEDSLPRTPGGRIVRAAADADFGRYSAEAEAAPEDWRVWYRLGLAYDAAGDRRQARAAMRRAVALHRSA</sequence>
<protein>
    <recommendedName>
        <fullName evidence="4">Tetratricopeptide repeat protein</fullName>
    </recommendedName>
</protein>
<evidence type="ECO:0000313" key="3">
    <source>
        <dbReference type="Proteomes" id="UP001422074"/>
    </source>
</evidence>
<dbReference type="RefSeq" id="WP_345882619.1">
    <property type="nucleotide sequence ID" value="NZ_JBDFRB010000001.1"/>
</dbReference>
<proteinExistence type="predicted"/>
<name>A0ABU9WVG4_9MICC</name>
<feature type="transmembrane region" description="Helical" evidence="1">
    <location>
        <begin position="46"/>
        <end position="67"/>
    </location>
</feature>
<dbReference type="Proteomes" id="UP001422074">
    <property type="component" value="Unassembled WGS sequence"/>
</dbReference>